<dbReference type="SMART" id="SM00834">
    <property type="entry name" value="CxxC_CXXC_SSSS"/>
    <property type="match status" value="1"/>
</dbReference>
<evidence type="ECO:0000259" key="1">
    <source>
        <dbReference type="SMART" id="SM00834"/>
    </source>
</evidence>
<dbReference type="InterPro" id="IPR013429">
    <property type="entry name" value="Regulatory_FmdB_Zinc_ribbon"/>
</dbReference>
<organism evidence="2 3">
    <name type="scientific">Rhodovulum steppense</name>
    <dbReference type="NCBI Taxonomy" id="540251"/>
    <lineage>
        <taxon>Bacteria</taxon>
        <taxon>Pseudomonadati</taxon>
        <taxon>Pseudomonadota</taxon>
        <taxon>Alphaproteobacteria</taxon>
        <taxon>Rhodobacterales</taxon>
        <taxon>Paracoccaceae</taxon>
        <taxon>Rhodovulum</taxon>
    </lineage>
</organism>
<dbReference type="EMBL" id="SLVM01000030">
    <property type="protein sequence ID" value="TCM77344.1"/>
    <property type="molecule type" value="Genomic_DNA"/>
</dbReference>
<keyword evidence="3" id="KW-1185">Reference proteome</keyword>
<reference evidence="2 3" key="1">
    <citation type="submission" date="2019-03" db="EMBL/GenBank/DDBJ databases">
        <title>Genomic Encyclopedia of Type Strains, Phase IV (KMG-IV): sequencing the most valuable type-strain genomes for metagenomic binning, comparative biology and taxonomic classification.</title>
        <authorList>
            <person name="Goeker M."/>
        </authorList>
    </citation>
    <scope>NUCLEOTIDE SEQUENCE [LARGE SCALE GENOMIC DNA]</scope>
    <source>
        <strain evidence="2 3">DSM 21153</strain>
    </source>
</reference>
<dbReference type="Proteomes" id="UP000295277">
    <property type="component" value="Unassembled WGS sequence"/>
</dbReference>
<accession>A0A4R1YKA0</accession>
<dbReference type="RefSeq" id="WP_132696495.1">
    <property type="nucleotide sequence ID" value="NZ_SLVM01000030.1"/>
</dbReference>
<comment type="caution">
    <text evidence="2">The sequence shown here is derived from an EMBL/GenBank/DDBJ whole genome shotgun (WGS) entry which is preliminary data.</text>
</comment>
<dbReference type="NCBIfam" id="TIGR02605">
    <property type="entry name" value="CxxC_CxxC_SSSS"/>
    <property type="match status" value="1"/>
</dbReference>
<evidence type="ECO:0000313" key="2">
    <source>
        <dbReference type="EMBL" id="TCM77344.1"/>
    </source>
</evidence>
<dbReference type="OrthoDB" id="9813321at2"/>
<feature type="domain" description="Putative regulatory protein FmdB zinc ribbon" evidence="1">
    <location>
        <begin position="1"/>
        <end position="41"/>
    </location>
</feature>
<name>A0A4R1YKA0_9RHOB</name>
<protein>
    <submittedName>
        <fullName evidence="2">Putative FmdB family regulatory protein</fullName>
    </submittedName>
</protein>
<evidence type="ECO:0000313" key="3">
    <source>
        <dbReference type="Proteomes" id="UP000295277"/>
    </source>
</evidence>
<gene>
    <name evidence="2" type="ORF">EV216_13025</name>
</gene>
<dbReference type="AlphaFoldDB" id="A0A4R1YKA0"/>
<proteinExistence type="predicted"/>
<dbReference type="Pfam" id="PF09723">
    <property type="entry name" value="Zn_ribbon_8"/>
    <property type="match status" value="1"/>
</dbReference>
<sequence>MPMLAYRCDACGTDCELLMRPSDPPPVCPGCGSGDLRQTLSRVAQPGKTGALIAGARRLAAKEGHFSNYAKTERPGRS</sequence>